<protein>
    <submittedName>
        <fullName evidence="7">Fatty-acyl-CoA synthase</fullName>
        <ecNumber evidence="7">6.2.1.-</ecNumber>
    </submittedName>
</protein>
<reference evidence="7 8" key="1">
    <citation type="submission" date="2021-01" db="EMBL/GenBank/DDBJ databases">
        <title>Genomic Encyclopedia of Type Strains, Phase IV (KMG-IV): sequencing the most valuable type-strain genomes for metagenomic binning, comparative biology and taxonomic classification.</title>
        <authorList>
            <person name="Goeker M."/>
        </authorList>
    </citation>
    <scope>NUCLEOTIDE SEQUENCE [LARGE SCALE GENOMIC DNA]</scope>
    <source>
        <strain evidence="7 8">DSM 28236</strain>
    </source>
</reference>
<sequence length="540" mass="60520">MMNTQLTLTQMIERAERYFPKKEVVSRTSPSKIHRLTYAQIGKRTRSLSSVLEKLGVKRGDRVGTLAWNQHRHLEAYFAVPCMGAVLHTINMRLSDDHLVYIINHAEDKVLLIDEDIVPIIEKVKDQLSTVTAFIIMTDKETLPETSLEPAYSYEALLVTGDENYPFCNDIDENEPAGMCYTSATTGKPKGVVYSHRGIVLHSLALGLADTKGISESDVNMPIVPMFHVNAWGIPFASTWFGSKQVLLGPNVTPKLICEFIESEKVTATAGVPTIWIGVLKELEENTYDMSSLRLMICGGAAAPKGLIKQYREKYGIPFVHAYGLTETTPLLTVSKLKSGQSDLTEEEQLEIRAKQGMAVPGLEVKIINEKGEAAHDGKEIGELLVRGLWIADSYYKDDRSKESFRDGWFYTGDIAAIDEEGYIKLVDRTKDLIKSGGEWISSVDLENALMAHEAVFEAAVVAVPHPKWQERPVACVVLKDSYRNAVTKDDLLSYLKPQFAKWWLPDDMIFLEELPKTSVGKFLKRELREQLKGHLKPSV</sequence>
<evidence type="ECO:0000256" key="1">
    <source>
        <dbReference type="ARBA" id="ARBA00006432"/>
    </source>
</evidence>
<evidence type="ECO:0000313" key="8">
    <source>
        <dbReference type="Proteomes" id="UP000808914"/>
    </source>
</evidence>
<dbReference type="InterPro" id="IPR025110">
    <property type="entry name" value="AMP-bd_C"/>
</dbReference>
<dbReference type="PANTHER" id="PTHR43859">
    <property type="entry name" value="ACYL-ACTIVATING ENZYME"/>
    <property type="match status" value="1"/>
</dbReference>
<dbReference type="Gene3D" id="3.30.300.30">
    <property type="match status" value="1"/>
</dbReference>
<comment type="caution">
    <text evidence="7">The sequence shown here is derived from an EMBL/GenBank/DDBJ whole genome shotgun (WGS) entry which is preliminary data.</text>
</comment>
<dbReference type="NCBIfam" id="NF004837">
    <property type="entry name" value="PRK06187.1"/>
    <property type="match status" value="1"/>
</dbReference>
<evidence type="ECO:0000259" key="6">
    <source>
        <dbReference type="Pfam" id="PF13193"/>
    </source>
</evidence>
<feature type="domain" description="AMP-binding enzyme C-terminal" evidence="6">
    <location>
        <begin position="446"/>
        <end position="522"/>
    </location>
</feature>
<feature type="domain" description="AMP-dependent synthetase/ligase" evidence="5">
    <location>
        <begin position="14"/>
        <end position="396"/>
    </location>
</feature>
<dbReference type="RefSeq" id="WP_205004803.1">
    <property type="nucleotide sequence ID" value="NZ_JAFBER010000034.1"/>
</dbReference>
<dbReference type="Pfam" id="PF00501">
    <property type="entry name" value="AMP-binding"/>
    <property type="match status" value="1"/>
</dbReference>
<gene>
    <name evidence="7" type="ORF">JOD45_003167</name>
</gene>
<organism evidence="7 8">
    <name type="scientific">Scopulibacillus daqui</name>
    <dbReference type="NCBI Taxonomy" id="1469162"/>
    <lineage>
        <taxon>Bacteria</taxon>
        <taxon>Bacillati</taxon>
        <taxon>Bacillota</taxon>
        <taxon>Bacilli</taxon>
        <taxon>Bacillales</taxon>
        <taxon>Sporolactobacillaceae</taxon>
        <taxon>Scopulibacillus</taxon>
    </lineage>
</organism>
<dbReference type="InterPro" id="IPR045851">
    <property type="entry name" value="AMP-bd_C_sf"/>
</dbReference>
<keyword evidence="3" id="KW-0276">Fatty acid metabolism</keyword>
<keyword evidence="8" id="KW-1185">Reference proteome</keyword>
<dbReference type="Pfam" id="PF13193">
    <property type="entry name" value="AMP-binding_C"/>
    <property type="match status" value="1"/>
</dbReference>
<dbReference type="Gene3D" id="3.40.50.12780">
    <property type="entry name" value="N-terminal domain of ligase-like"/>
    <property type="match status" value="1"/>
</dbReference>
<keyword evidence="4" id="KW-0443">Lipid metabolism</keyword>
<dbReference type="EC" id="6.2.1.-" evidence="7"/>
<evidence type="ECO:0000313" key="7">
    <source>
        <dbReference type="EMBL" id="MBM7646932.1"/>
    </source>
</evidence>
<dbReference type="EMBL" id="JAFBER010000034">
    <property type="protein sequence ID" value="MBM7646932.1"/>
    <property type="molecule type" value="Genomic_DNA"/>
</dbReference>
<dbReference type="PANTHER" id="PTHR43859:SF4">
    <property type="entry name" value="BUTANOATE--COA LIGASE AAE1-RELATED"/>
    <property type="match status" value="1"/>
</dbReference>
<name>A0ABS2Q3Q7_9BACL</name>
<dbReference type="Proteomes" id="UP000808914">
    <property type="component" value="Unassembled WGS sequence"/>
</dbReference>
<evidence type="ECO:0000256" key="4">
    <source>
        <dbReference type="ARBA" id="ARBA00023098"/>
    </source>
</evidence>
<dbReference type="GO" id="GO:0016874">
    <property type="term" value="F:ligase activity"/>
    <property type="evidence" value="ECO:0007669"/>
    <property type="project" value="UniProtKB-KW"/>
</dbReference>
<comment type="similarity">
    <text evidence="1">Belongs to the ATP-dependent AMP-binding enzyme family.</text>
</comment>
<proteinExistence type="inferred from homology"/>
<dbReference type="InterPro" id="IPR042099">
    <property type="entry name" value="ANL_N_sf"/>
</dbReference>
<evidence type="ECO:0000259" key="5">
    <source>
        <dbReference type="Pfam" id="PF00501"/>
    </source>
</evidence>
<evidence type="ECO:0000256" key="2">
    <source>
        <dbReference type="ARBA" id="ARBA00022598"/>
    </source>
</evidence>
<keyword evidence="2 7" id="KW-0436">Ligase</keyword>
<accession>A0ABS2Q3Q7</accession>
<evidence type="ECO:0000256" key="3">
    <source>
        <dbReference type="ARBA" id="ARBA00022832"/>
    </source>
</evidence>
<dbReference type="InterPro" id="IPR000873">
    <property type="entry name" value="AMP-dep_synth/lig_dom"/>
</dbReference>
<dbReference type="SUPFAM" id="SSF56801">
    <property type="entry name" value="Acetyl-CoA synthetase-like"/>
    <property type="match status" value="1"/>
</dbReference>
<dbReference type="CDD" id="cd12119">
    <property type="entry name" value="ttLC_FACS_AlkK_like"/>
    <property type="match status" value="1"/>
</dbReference>